<dbReference type="GO" id="GO:0000287">
    <property type="term" value="F:magnesium ion binding"/>
    <property type="evidence" value="ECO:0007669"/>
    <property type="project" value="UniProtKB-ARBA"/>
</dbReference>
<evidence type="ECO:0000259" key="4">
    <source>
        <dbReference type="Pfam" id="PF00676"/>
    </source>
</evidence>
<dbReference type="PANTHER" id="PTHR43380:SF1">
    <property type="entry name" value="2-OXOISOVALERATE DEHYDROGENASE SUBUNIT ALPHA, MITOCHONDRIAL"/>
    <property type="match status" value="1"/>
</dbReference>
<dbReference type="SUPFAM" id="SSF52518">
    <property type="entry name" value="Thiamin diphosphate-binding fold (THDP-binding)"/>
    <property type="match status" value="1"/>
</dbReference>
<dbReference type="GO" id="GO:0016624">
    <property type="term" value="F:oxidoreductase activity, acting on the aldehyde or oxo group of donors, disulfide as acceptor"/>
    <property type="evidence" value="ECO:0007669"/>
    <property type="project" value="InterPro"/>
</dbReference>
<name>A0A9W6PV52_9ACTN</name>
<dbReference type="Pfam" id="PF00676">
    <property type="entry name" value="E1_dh"/>
    <property type="match status" value="1"/>
</dbReference>
<keyword evidence="2" id="KW-0560">Oxidoreductase</keyword>
<dbReference type="AlphaFoldDB" id="A0A9W6PV52"/>
<dbReference type="Gene3D" id="3.40.50.970">
    <property type="match status" value="1"/>
</dbReference>
<evidence type="ECO:0000256" key="3">
    <source>
        <dbReference type="ARBA" id="ARBA00023052"/>
    </source>
</evidence>
<protein>
    <submittedName>
        <fullName evidence="5">Pyruvate dehydrogenase E1 component subunit alpha</fullName>
    </submittedName>
</protein>
<dbReference type="EMBL" id="BSRZ01000005">
    <property type="protein sequence ID" value="GLW64395.1"/>
    <property type="molecule type" value="Genomic_DNA"/>
</dbReference>
<feature type="domain" description="Dehydrogenase E1 component" evidence="4">
    <location>
        <begin position="52"/>
        <end position="325"/>
    </location>
</feature>
<keyword evidence="6" id="KW-1185">Reference proteome</keyword>
<evidence type="ECO:0000313" key="5">
    <source>
        <dbReference type="EMBL" id="GLW64395.1"/>
    </source>
</evidence>
<sequence>MAIDSARGAPDVHELDDPELIQLLTPEGERVEHPDYPLELTPDEVRGLYRDLVIVRRIDREAVALTRQGELGLWASLLGQEAAQIGSGRALGEHDMAFPTYREHGVAWCRDVDPLKLLGLFRGVNNGGWDPAEHNFHLYTIVIGSQTLHATGYAMGVQRDGVLGTPNAGATIAYFGDGATSQGDVNESFVFASVFNAPIVFFCQNNQWAISEPLEKQSRIPLYRRAQGYGFPGLRVDGNDVFACLAVTRKALEAARTGQGPTLIEAYTYRMGAHTTTDDPTRYRLKAEEEAWKLKDPIERVKAYLVRNDLADNAFFEEIEAEAKQVAADLRKGCLAMPDPGPMDMFAHVYAEAHPLMTEEQEQFAAYLASFKEVSS</sequence>
<dbReference type="NCBIfam" id="TIGR03181">
    <property type="entry name" value="PDH_E1_alph_x"/>
    <property type="match status" value="1"/>
</dbReference>
<dbReference type="PANTHER" id="PTHR43380">
    <property type="entry name" value="2-OXOISOVALERATE DEHYDROGENASE SUBUNIT ALPHA, MITOCHONDRIAL"/>
    <property type="match status" value="1"/>
</dbReference>
<keyword evidence="3" id="KW-0786">Thiamine pyrophosphate</keyword>
<dbReference type="Proteomes" id="UP001165124">
    <property type="component" value="Unassembled WGS sequence"/>
</dbReference>
<dbReference type="GO" id="GO:0009083">
    <property type="term" value="P:branched-chain amino acid catabolic process"/>
    <property type="evidence" value="ECO:0007669"/>
    <property type="project" value="TreeGrafter"/>
</dbReference>
<evidence type="ECO:0000256" key="1">
    <source>
        <dbReference type="ARBA" id="ARBA00001964"/>
    </source>
</evidence>
<evidence type="ECO:0000256" key="2">
    <source>
        <dbReference type="ARBA" id="ARBA00023002"/>
    </source>
</evidence>
<dbReference type="InterPro" id="IPR001017">
    <property type="entry name" value="DH_E1"/>
</dbReference>
<accession>A0A9W6PV52</accession>
<organism evidence="5 6">
    <name type="scientific">Actinomadura rubrobrunea</name>
    <dbReference type="NCBI Taxonomy" id="115335"/>
    <lineage>
        <taxon>Bacteria</taxon>
        <taxon>Bacillati</taxon>
        <taxon>Actinomycetota</taxon>
        <taxon>Actinomycetes</taxon>
        <taxon>Streptosporangiales</taxon>
        <taxon>Thermomonosporaceae</taxon>
        <taxon>Actinomadura</taxon>
    </lineage>
</organism>
<evidence type="ECO:0000313" key="6">
    <source>
        <dbReference type="Proteomes" id="UP001165124"/>
    </source>
</evidence>
<dbReference type="InterPro" id="IPR017596">
    <property type="entry name" value="PdhA/BkdA"/>
</dbReference>
<keyword evidence="5" id="KW-0670">Pyruvate</keyword>
<dbReference type="RefSeq" id="WP_067911897.1">
    <property type="nucleotide sequence ID" value="NZ_BSRZ01000005.1"/>
</dbReference>
<reference evidence="5" key="1">
    <citation type="submission" date="2023-02" db="EMBL/GenBank/DDBJ databases">
        <title>Actinomadura rubrobrunea NBRC 14622.</title>
        <authorList>
            <person name="Ichikawa N."/>
            <person name="Sato H."/>
            <person name="Tonouchi N."/>
        </authorList>
    </citation>
    <scope>NUCLEOTIDE SEQUENCE</scope>
    <source>
        <strain evidence="5">NBRC 14622</strain>
    </source>
</reference>
<comment type="caution">
    <text evidence="5">The sequence shown here is derived from an EMBL/GenBank/DDBJ whole genome shotgun (WGS) entry which is preliminary data.</text>
</comment>
<dbReference type="InterPro" id="IPR050771">
    <property type="entry name" value="Alpha-ketoacid_DH_E1_comp"/>
</dbReference>
<dbReference type="InterPro" id="IPR029061">
    <property type="entry name" value="THDP-binding"/>
</dbReference>
<proteinExistence type="predicted"/>
<dbReference type="CDD" id="cd02000">
    <property type="entry name" value="TPP_E1_PDC_ADC_BCADC"/>
    <property type="match status" value="1"/>
</dbReference>
<gene>
    <name evidence="5" type="primary">pdhA</name>
    <name evidence="5" type="ORF">Arub01_26390</name>
</gene>
<comment type="cofactor">
    <cofactor evidence="1">
        <name>thiamine diphosphate</name>
        <dbReference type="ChEBI" id="CHEBI:58937"/>
    </cofactor>
</comment>